<dbReference type="Gene3D" id="3.30.70.330">
    <property type="match status" value="1"/>
</dbReference>
<keyword evidence="3 7" id="KW-0347">Helicase</keyword>
<evidence type="ECO:0000256" key="4">
    <source>
        <dbReference type="ARBA" id="ARBA00022840"/>
    </source>
</evidence>
<dbReference type="InterPro" id="IPR000629">
    <property type="entry name" value="RNA-helicase_DEAD-box_CS"/>
</dbReference>
<evidence type="ECO:0000256" key="8">
    <source>
        <dbReference type="SAM" id="MobiDB-lite"/>
    </source>
</evidence>
<feature type="domain" description="Helicase ATP-binding" evidence="9">
    <location>
        <begin position="34"/>
        <end position="205"/>
    </location>
</feature>
<evidence type="ECO:0000313" key="12">
    <source>
        <dbReference type="EMBL" id="NBG65634.1"/>
    </source>
</evidence>
<gene>
    <name evidence="12" type="ORF">GQN54_05865</name>
</gene>
<comment type="caution">
    <text evidence="12">The sequence shown here is derived from an EMBL/GenBank/DDBJ whole genome shotgun (WGS) entry which is preliminary data.</text>
</comment>
<dbReference type="Gene3D" id="3.40.50.300">
    <property type="entry name" value="P-loop containing nucleotide triphosphate hydrolases"/>
    <property type="match status" value="2"/>
</dbReference>
<feature type="domain" description="DEAD-box RNA helicase Q" evidence="11">
    <location>
        <begin position="2"/>
        <end position="30"/>
    </location>
</feature>
<evidence type="ECO:0000256" key="1">
    <source>
        <dbReference type="ARBA" id="ARBA00022741"/>
    </source>
</evidence>
<reference evidence="12 13" key="1">
    <citation type="submission" date="2019-12" db="EMBL/GenBank/DDBJ databases">
        <authorList>
            <person name="Zhao J."/>
        </authorList>
    </citation>
    <scope>NUCLEOTIDE SEQUENCE [LARGE SCALE GENOMIC DNA]</scope>
    <source>
        <strain evidence="12 13">S-15</strain>
    </source>
</reference>
<dbReference type="PROSITE" id="PS51192">
    <property type="entry name" value="HELICASE_ATP_BIND_1"/>
    <property type="match status" value="1"/>
</dbReference>
<dbReference type="PROSITE" id="PS00039">
    <property type="entry name" value="DEAD_ATP_HELICASE"/>
    <property type="match status" value="1"/>
</dbReference>
<dbReference type="RefSeq" id="WP_160632582.1">
    <property type="nucleotide sequence ID" value="NZ_WWNE01000005.1"/>
</dbReference>
<dbReference type="InterPro" id="IPR001650">
    <property type="entry name" value="Helicase_C-like"/>
</dbReference>
<dbReference type="AlphaFoldDB" id="A0A6N9NIG7"/>
<dbReference type="GO" id="GO:0005829">
    <property type="term" value="C:cytosol"/>
    <property type="evidence" value="ECO:0007669"/>
    <property type="project" value="TreeGrafter"/>
</dbReference>
<dbReference type="GO" id="GO:0003676">
    <property type="term" value="F:nucleic acid binding"/>
    <property type="evidence" value="ECO:0007669"/>
    <property type="project" value="InterPro"/>
</dbReference>
<dbReference type="CDD" id="cd00268">
    <property type="entry name" value="DEADc"/>
    <property type="match status" value="1"/>
</dbReference>
<dbReference type="PANTHER" id="PTHR47959">
    <property type="entry name" value="ATP-DEPENDENT RNA HELICASE RHLE-RELATED"/>
    <property type="match status" value="1"/>
</dbReference>
<keyword evidence="2 7" id="KW-0378">Hydrolase</keyword>
<evidence type="ECO:0000259" key="10">
    <source>
        <dbReference type="PROSITE" id="PS51194"/>
    </source>
</evidence>
<dbReference type="InterPro" id="IPR044742">
    <property type="entry name" value="DEAD/DEAH_RhlB"/>
</dbReference>
<dbReference type="InterPro" id="IPR011545">
    <property type="entry name" value="DEAD/DEAH_box_helicase_dom"/>
</dbReference>
<dbReference type="InterPro" id="IPR050079">
    <property type="entry name" value="DEAD_box_RNA_helicase"/>
</dbReference>
<organism evidence="12 13">
    <name type="scientific">Acidiluteibacter ferrifornacis</name>
    <dbReference type="NCBI Taxonomy" id="2692424"/>
    <lineage>
        <taxon>Bacteria</taxon>
        <taxon>Pseudomonadati</taxon>
        <taxon>Bacteroidota</taxon>
        <taxon>Flavobacteriia</taxon>
        <taxon>Flavobacteriales</taxon>
        <taxon>Cryomorphaceae</taxon>
        <taxon>Acidiluteibacter</taxon>
    </lineage>
</organism>
<proteinExistence type="inferred from homology"/>
<feature type="region of interest" description="Disordered" evidence="8">
    <location>
        <begin position="437"/>
        <end position="494"/>
    </location>
</feature>
<dbReference type="Pfam" id="PF00270">
    <property type="entry name" value="DEAD"/>
    <property type="match status" value="1"/>
</dbReference>
<keyword evidence="4 7" id="KW-0067">ATP-binding</keyword>
<evidence type="ECO:0000256" key="7">
    <source>
        <dbReference type="RuleBase" id="RU000492"/>
    </source>
</evidence>
<evidence type="ECO:0000259" key="9">
    <source>
        <dbReference type="PROSITE" id="PS51192"/>
    </source>
</evidence>
<accession>A0A6N9NIG7</accession>
<comment type="similarity">
    <text evidence="5 7">Belongs to the DEAD box helicase family.</text>
</comment>
<evidence type="ECO:0000256" key="3">
    <source>
        <dbReference type="ARBA" id="ARBA00022806"/>
    </source>
</evidence>
<name>A0A6N9NIG7_9FLAO</name>
<dbReference type="Proteomes" id="UP000470771">
    <property type="component" value="Unassembled WGS sequence"/>
</dbReference>
<dbReference type="CDD" id="cd18787">
    <property type="entry name" value="SF2_C_DEAD"/>
    <property type="match status" value="1"/>
</dbReference>
<evidence type="ECO:0000256" key="2">
    <source>
        <dbReference type="ARBA" id="ARBA00022801"/>
    </source>
</evidence>
<dbReference type="InterPro" id="IPR005580">
    <property type="entry name" value="DbpA/CsdA_RNA-bd_dom"/>
</dbReference>
<dbReference type="InterPro" id="IPR014001">
    <property type="entry name" value="Helicase_ATP-bd"/>
</dbReference>
<evidence type="ECO:0000259" key="11">
    <source>
        <dbReference type="PROSITE" id="PS51195"/>
    </source>
</evidence>
<dbReference type="Pfam" id="PF03880">
    <property type="entry name" value="DbpA"/>
    <property type="match status" value="1"/>
</dbReference>
<dbReference type="InterPro" id="IPR012677">
    <property type="entry name" value="Nucleotide-bd_a/b_plait_sf"/>
</dbReference>
<keyword evidence="13" id="KW-1185">Reference proteome</keyword>
<protein>
    <submittedName>
        <fullName evidence="12">DEAD/DEAH box helicase</fullName>
    </submittedName>
</protein>
<evidence type="ECO:0000313" key="13">
    <source>
        <dbReference type="Proteomes" id="UP000470771"/>
    </source>
</evidence>
<dbReference type="PANTHER" id="PTHR47959:SF13">
    <property type="entry name" value="ATP-DEPENDENT RNA HELICASE RHLE"/>
    <property type="match status" value="1"/>
</dbReference>
<feature type="domain" description="Helicase C-terminal" evidence="10">
    <location>
        <begin position="232"/>
        <end position="376"/>
    </location>
</feature>
<evidence type="ECO:0000256" key="6">
    <source>
        <dbReference type="PROSITE-ProRule" id="PRU00552"/>
    </source>
</evidence>
<dbReference type="Pfam" id="PF00271">
    <property type="entry name" value="Helicase_C"/>
    <property type="match status" value="1"/>
</dbReference>
<dbReference type="SMART" id="SM00487">
    <property type="entry name" value="DEXDc"/>
    <property type="match status" value="1"/>
</dbReference>
<dbReference type="SUPFAM" id="SSF52540">
    <property type="entry name" value="P-loop containing nucleoside triphosphate hydrolases"/>
    <property type="match status" value="1"/>
</dbReference>
<feature type="short sequence motif" description="Q motif" evidence="6">
    <location>
        <begin position="2"/>
        <end position="30"/>
    </location>
</feature>
<evidence type="ECO:0000256" key="5">
    <source>
        <dbReference type="ARBA" id="ARBA00038437"/>
    </source>
</evidence>
<keyword evidence="1 7" id="KW-0547">Nucleotide-binding</keyword>
<dbReference type="InterPro" id="IPR014014">
    <property type="entry name" value="RNA_helicase_DEAD_Q_motif"/>
</dbReference>
<dbReference type="GO" id="GO:0003724">
    <property type="term" value="F:RNA helicase activity"/>
    <property type="evidence" value="ECO:0007669"/>
    <property type="project" value="InterPro"/>
</dbReference>
<dbReference type="PROSITE" id="PS51195">
    <property type="entry name" value="Q_MOTIF"/>
    <property type="match status" value="1"/>
</dbReference>
<sequence length="576" mass="64913">MNKFSALGLSDLLTKSLQDMGFESPSEIQEKAIPVLIQNQNHFIGLAQTGTGKTAAFGLPLIDLIDINDRHTQAIVLAPTRELGQQIAAQFQNFSKYLPEIKVLAVYGGAPISNQIRALKDKPQIIIATPGRMIDLLNRKALNISKIRYVVLDEADEMLNMGFKDDLDEILSHTPKEKLTWLFSATMPKEIRRIVKTYMHDPVEISVNSGTSTNKDIEHQYAVVKVSDKTEAIKRIMDVTPKMKGIIFCRTKRDTQALADDLKSAGYHVDALNGDLSQAQRDRVMRQFKAHALQMVVATDVAARGIDVDNLTHVIHHALPDDITYYTHRSGRTGRAGNKGISIAFISARDQRRLREIERNLDASFSKIEIPSAKDIAEKRILQWAELLAKTEISSHINHDLLSAALETLSSFSKEELISKLVSNELSSLKLDKSNRDLNEAEGRSSRGGDDRGSRGRGRDRGERGGRRSERGGDRDTRFGDKKKEKKEGRRDYSRPKEWMMLNIGKQDAIRKKDLVEFIAGEAKIDRRDIGDIVVKNDRSYFEIEKRQMDRVSKSLRNFPLDDRKLEVSQSTPSGK</sequence>
<dbReference type="PROSITE" id="PS51194">
    <property type="entry name" value="HELICASE_CTER"/>
    <property type="match status" value="1"/>
</dbReference>
<dbReference type="EMBL" id="WWNE01000005">
    <property type="protein sequence ID" value="NBG65634.1"/>
    <property type="molecule type" value="Genomic_DNA"/>
</dbReference>
<dbReference type="SMART" id="SM00490">
    <property type="entry name" value="HELICc"/>
    <property type="match status" value="1"/>
</dbReference>
<dbReference type="GO" id="GO:0016787">
    <property type="term" value="F:hydrolase activity"/>
    <property type="evidence" value="ECO:0007669"/>
    <property type="project" value="UniProtKB-KW"/>
</dbReference>
<dbReference type="InterPro" id="IPR027417">
    <property type="entry name" value="P-loop_NTPase"/>
</dbReference>
<dbReference type="GO" id="GO:0005524">
    <property type="term" value="F:ATP binding"/>
    <property type="evidence" value="ECO:0007669"/>
    <property type="project" value="UniProtKB-KW"/>
</dbReference>
<dbReference type="CDD" id="cd12252">
    <property type="entry name" value="RRM_DbpA"/>
    <property type="match status" value="1"/>
</dbReference>